<dbReference type="SUPFAM" id="SSF51735">
    <property type="entry name" value="NAD(P)-binding Rossmann-fold domains"/>
    <property type="match status" value="1"/>
</dbReference>
<evidence type="ECO:0000256" key="1">
    <source>
        <dbReference type="ARBA" id="ARBA00023002"/>
    </source>
</evidence>
<accession>A0A9P6JL87</accession>
<sequence>MPALNVARETNAAFAPTYTPVMVITGATSGIGQAITELFAQTTQGKAHIILVARNQAAADEIIASLPKPSSASQDHQYTYEFIRCDVTSMKSIHEMSKNLVQRLPKINFLVHCAGGIDFAGRVNTEEGLDTKLAFRYYSKFALSYDLLPLLRNAVKLKEKAAVVSVLGAGYAPDIDTNNLGMEQSYTGLKAISQSLAYVDVMTAEFARREPDIAWIHTYPGSVYTRGMLTIGGPAVQFGLSVLSPILKLTLIKKEDCAERILFILLSAGKGLGRYNEKGDDIGMKKFPATEAGEALFNHSVKATLCEEH</sequence>
<evidence type="ECO:0000313" key="2">
    <source>
        <dbReference type="EMBL" id="KAF9524464.1"/>
    </source>
</evidence>
<keyword evidence="1" id="KW-0560">Oxidoreductase</keyword>
<comment type="caution">
    <text evidence="2">The sequence shown here is derived from an EMBL/GenBank/DDBJ whole genome shotgun (WGS) entry which is preliminary data.</text>
</comment>
<dbReference type="Proteomes" id="UP000807306">
    <property type="component" value="Unassembled WGS sequence"/>
</dbReference>
<dbReference type="InterPro" id="IPR052228">
    <property type="entry name" value="Sec_Metab_Biosynth_Oxidored"/>
</dbReference>
<dbReference type="PANTHER" id="PTHR47534:SF3">
    <property type="entry name" value="ALCOHOL DEHYDROGENASE-LIKE C-TERMINAL DOMAIN-CONTAINING PROTEIN"/>
    <property type="match status" value="1"/>
</dbReference>
<organism evidence="2 3">
    <name type="scientific">Crepidotus variabilis</name>
    <dbReference type="NCBI Taxonomy" id="179855"/>
    <lineage>
        <taxon>Eukaryota</taxon>
        <taxon>Fungi</taxon>
        <taxon>Dikarya</taxon>
        <taxon>Basidiomycota</taxon>
        <taxon>Agaricomycotina</taxon>
        <taxon>Agaricomycetes</taxon>
        <taxon>Agaricomycetidae</taxon>
        <taxon>Agaricales</taxon>
        <taxon>Agaricineae</taxon>
        <taxon>Crepidotaceae</taxon>
        <taxon>Crepidotus</taxon>
    </lineage>
</organism>
<evidence type="ECO:0000313" key="3">
    <source>
        <dbReference type="Proteomes" id="UP000807306"/>
    </source>
</evidence>
<reference evidence="2" key="1">
    <citation type="submission" date="2020-11" db="EMBL/GenBank/DDBJ databases">
        <authorList>
            <consortium name="DOE Joint Genome Institute"/>
            <person name="Ahrendt S."/>
            <person name="Riley R."/>
            <person name="Andreopoulos W."/>
            <person name="Labutti K."/>
            <person name="Pangilinan J."/>
            <person name="Ruiz-Duenas F.J."/>
            <person name="Barrasa J.M."/>
            <person name="Sanchez-Garcia M."/>
            <person name="Camarero S."/>
            <person name="Miyauchi S."/>
            <person name="Serrano A."/>
            <person name="Linde D."/>
            <person name="Babiker R."/>
            <person name="Drula E."/>
            <person name="Ayuso-Fernandez I."/>
            <person name="Pacheco R."/>
            <person name="Padilla G."/>
            <person name="Ferreira P."/>
            <person name="Barriuso J."/>
            <person name="Kellner H."/>
            <person name="Castanera R."/>
            <person name="Alfaro M."/>
            <person name="Ramirez L."/>
            <person name="Pisabarro A.G."/>
            <person name="Kuo A."/>
            <person name="Tritt A."/>
            <person name="Lipzen A."/>
            <person name="He G."/>
            <person name="Yan M."/>
            <person name="Ng V."/>
            <person name="Cullen D."/>
            <person name="Martin F."/>
            <person name="Rosso M.-N."/>
            <person name="Henrissat B."/>
            <person name="Hibbett D."/>
            <person name="Martinez A.T."/>
            <person name="Grigoriev I.V."/>
        </authorList>
    </citation>
    <scope>NUCLEOTIDE SEQUENCE</scope>
    <source>
        <strain evidence="2">CBS 506.95</strain>
    </source>
</reference>
<dbReference type="EMBL" id="MU157898">
    <property type="protein sequence ID" value="KAF9524464.1"/>
    <property type="molecule type" value="Genomic_DNA"/>
</dbReference>
<dbReference type="PANTHER" id="PTHR47534">
    <property type="entry name" value="YALI0E05731P"/>
    <property type="match status" value="1"/>
</dbReference>
<dbReference type="AlphaFoldDB" id="A0A9P6JL87"/>
<dbReference type="InterPro" id="IPR036291">
    <property type="entry name" value="NAD(P)-bd_dom_sf"/>
</dbReference>
<gene>
    <name evidence="2" type="ORF">CPB83DRAFT_820023</name>
</gene>
<keyword evidence="3" id="KW-1185">Reference proteome</keyword>
<proteinExistence type="predicted"/>
<dbReference type="GO" id="GO:0016491">
    <property type="term" value="F:oxidoreductase activity"/>
    <property type="evidence" value="ECO:0007669"/>
    <property type="project" value="UniProtKB-KW"/>
</dbReference>
<protein>
    <recommendedName>
        <fullName evidence="4">NAD(P)-binding protein</fullName>
    </recommendedName>
</protein>
<name>A0A9P6JL87_9AGAR</name>
<dbReference type="OrthoDB" id="2898509at2759"/>
<evidence type="ECO:0008006" key="4">
    <source>
        <dbReference type="Google" id="ProtNLM"/>
    </source>
</evidence>
<dbReference type="InterPro" id="IPR002347">
    <property type="entry name" value="SDR_fam"/>
</dbReference>
<dbReference type="Gene3D" id="3.40.50.720">
    <property type="entry name" value="NAD(P)-binding Rossmann-like Domain"/>
    <property type="match status" value="1"/>
</dbReference>
<dbReference type="Pfam" id="PF00106">
    <property type="entry name" value="adh_short"/>
    <property type="match status" value="1"/>
</dbReference>